<dbReference type="Gene3D" id="3.40.50.1980">
    <property type="entry name" value="Nitrogenase molybdenum iron protein domain"/>
    <property type="match status" value="2"/>
</dbReference>
<dbReference type="InterPro" id="IPR051313">
    <property type="entry name" value="Bact_iron-sidero_bind"/>
</dbReference>
<comment type="subcellular location">
    <subcellularLocation>
        <location evidence="1">Cell envelope</location>
    </subcellularLocation>
</comment>
<keyword evidence="4 5" id="KW-0732">Signal</keyword>
<gene>
    <name evidence="7" type="ordered locus">REQ_08150</name>
</gene>
<dbReference type="PROSITE" id="PS51257">
    <property type="entry name" value="PROKAR_LIPOPROTEIN"/>
    <property type="match status" value="1"/>
</dbReference>
<evidence type="ECO:0000256" key="5">
    <source>
        <dbReference type="SAM" id="SignalP"/>
    </source>
</evidence>
<dbReference type="Pfam" id="PF01497">
    <property type="entry name" value="Peripla_BP_2"/>
    <property type="match status" value="1"/>
</dbReference>
<dbReference type="KEGG" id="req:REQ_08150"/>
<evidence type="ECO:0000313" key="8">
    <source>
        <dbReference type="Proteomes" id="UP000006892"/>
    </source>
</evidence>
<evidence type="ECO:0000256" key="1">
    <source>
        <dbReference type="ARBA" id="ARBA00004196"/>
    </source>
</evidence>
<dbReference type="Proteomes" id="UP001154400">
    <property type="component" value="Chromosome"/>
</dbReference>
<dbReference type="GO" id="GO:1901678">
    <property type="term" value="P:iron coordination entity transport"/>
    <property type="evidence" value="ECO:0007669"/>
    <property type="project" value="UniProtKB-ARBA"/>
</dbReference>
<dbReference type="AlphaFoldDB" id="A0A3S5Y2Z3"/>
<evidence type="ECO:0000256" key="4">
    <source>
        <dbReference type="ARBA" id="ARBA00022729"/>
    </source>
</evidence>
<organism evidence="7">
    <name type="scientific">Rhodococcus hoagii (strain 103S)</name>
    <name type="common">Rhodococcus equi</name>
    <dbReference type="NCBI Taxonomy" id="685727"/>
    <lineage>
        <taxon>Bacteria</taxon>
        <taxon>Bacillati</taxon>
        <taxon>Actinomycetota</taxon>
        <taxon>Actinomycetes</taxon>
        <taxon>Mycobacteriales</taxon>
        <taxon>Nocardiaceae</taxon>
        <taxon>Prescottella</taxon>
    </lineage>
</organism>
<keyword evidence="7" id="KW-0449">Lipoprotein</keyword>
<reference evidence="7" key="1">
    <citation type="journal article" date="2010" name="PLoS Genet.">
        <title>The genome of a pathogenic rhodococcus: cooptive virulence underpinned by key gene acquisitions.</title>
        <authorList>
            <person name="Letek M."/>
            <person name="Gonzalez P."/>
            <person name="Macarthur I."/>
            <person name="Rodriguez H."/>
            <person name="Freeman T.C."/>
            <person name="Valero-Rello A."/>
            <person name="Blanco M."/>
            <person name="Buckley T."/>
            <person name="Cherevach I."/>
            <person name="Fahey R."/>
            <person name="Hapeshi A."/>
            <person name="Holdstock J."/>
            <person name="Leadon D."/>
            <person name="Navas J."/>
            <person name="Ocampo A."/>
            <person name="Quail M.A."/>
            <person name="Sanders M."/>
            <person name="Scortti M.M."/>
            <person name="Prescott J.F."/>
            <person name="Fogarty U."/>
            <person name="Meijer W.G."/>
            <person name="Parkhill J."/>
            <person name="Bentley S.D."/>
            <person name="Vazquez-Boland J.A."/>
        </authorList>
    </citation>
    <scope>NUCLEOTIDE SEQUENCE [LARGE SCALE GENOMIC DNA]</scope>
    <source>
        <strain evidence="7 8">103S</strain>
    </source>
</reference>
<keyword evidence="3" id="KW-0813">Transport</keyword>
<feature type="signal peptide" evidence="5">
    <location>
        <begin position="1"/>
        <end position="26"/>
    </location>
</feature>
<name>A0A3S5Y2Z3_RHOH1</name>
<proteinExistence type="inferred from homology"/>
<evidence type="ECO:0000256" key="2">
    <source>
        <dbReference type="ARBA" id="ARBA00008814"/>
    </source>
</evidence>
<dbReference type="EMBL" id="FN563149">
    <property type="protein sequence ID" value="CBH46930.1"/>
    <property type="molecule type" value="Genomic_DNA"/>
</dbReference>
<evidence type="ECO:0000256" key="3">
    <source>
        <dbReference type="ARBA" id="ARBA00022448"/>
    </source>
</evidence>
<sequence>MQVKMGWARRAAVIGAAALLSAGLVACGSDDDKGSDAETTAAATTRTFQAQNGAIEIPGDPQSIVACGYAVLPLIQSGANLSGICEWGREDDNMDADTRKAYDALPKVGPDGAISELNYEAVTAADPDLIILGVPSRAQSQVDMGKLQALAPVVFLGPTTPADWRTLGEQFADAANVSDSYGAFIEQYDERAQEISKKYQDKLGGLKFAGVCSVCFPDPGEFVREYKSSYVTNLFDDLGLQFPGQPDNPEDGHAEYVAFERISDKLGDADVIVYGVELDGSVTPEMQELMASPLWQNLPAVKAGNLVPVKHAQAATHQTALLALDSIDEGLGALPAAKQ</sequence>
<dbReference type="PROSITE" id="PS50983">
    <property type="entry name" value="FE_B12_PBP"/>
    <property type="match status" value="1"/>
</dbReference>
<dbReference type="RefSeq" id="WP_005515427.1">
    <property type="nucleotide sequence ID" value="NC_014659.1"/>
</dbReference>
<dbReference type="GO" id="GO:0030288">
    <property type="term" value="C:outer membrane-bounded periplasmic space"/>
    <property type="evidence" value="ECO:0007669"/>
    <property type="project" value="TreeGrafter"/>
</dbReference>
<dbReference type="PANTHER" id="PTHR30532:SF1">
    <property type="entry name" value="IRON(3+)-HYDROXAMATE-BINDING PROTEIN FHUD"/>
    <property type="match status" value="1"/>
</dbReference>
<protein>
    <submittedName>
        <fullName evidence="7">Substrate binding lipoprotein</fullName>
    </submittedName>
</protein>
<feature type="domain" description="Fe/B12 periplasmic-binding" evidence="6">
    <location>
        <begin position="63"/>
        <end position="338"/>
    </location>
</feature>
<evidence type="ECO:0000313" key="7">
    <source>
        <dbReference type="EMBL" id="CBH46930.1"/>
    </source>
</evidence>
<accession>A0A3S5Y2Z3</accession>
<dbReference type="PANTHER" id="PTHR30532">
    <property type="entry name" value="IRON III DICITRATE-BINDING PERIPLASMIC PROTEIN"/>
    <property type="match status" value="1"/>
</dbReference>
<dbReference type="SUPFAM" id="SSF53807">
    <property type="entry name" value="Helical backbone' metal receptor"/>
    <property type="match status" value="1"/>
</dbReference>
<feature type="chain" id="PRO_5039597588" evidence="5">
    <location>
        <begin position="27"/>
        <end position="339"/>
    </location>
</feature>
<evidence type="ECO:0000259" key="6">
    <source>
        <dbReference type="PROSITE" id="PS50983"/>
    </source>
</evidence>
<comment type="similarity">
    <text evidence="2">Belongs to the bacterial solute-binding protein 8 family.</text>
</comment>
<dbReference type="InterPro" id="IPR002491">
    <property type="entry name" value="ABC_transptr_periplasmic_BD"/>
</dbReference>